<evidence type="ECO:0000256" key="1">
    <source>
        <dbReference type="ARBA" id="ARBA00006432"/>
    </source>
</evidence>
<dbReference type="Proteomes" id="UP000316801">
    <property type="component" value="Unassembled WGS sequence"/>
</dbReference>
<dbReference type="InterPro" id="IPR042099">
    <property type="entry name" value="ANL_N_sf"/>
</dbReference>
<sequence length="422" mass="46552">MILIDGTFHTRADIESKGEAFLTAAGITDRRLSVAICLAETADWLAAFFAVQRLGASILPLLPGTPLATARKLAREAGCHRLYHGGTTAEWLGDPTDESLCGRLLQMSSGTTGAAKCVARDWDDIERELEDYVRFFPEPDGMTPVVACPTTHSYGLICGLLVGLKRGRVPHVVNTANPKHLIRVLGDTERPILYSSPAMLHTLARLLPQGETLHAVMTSGTLLPESWFSAIRKRTERFYQQYGCSEAGCVAINTDLVHPAEMGRILPRFSLLENGTAEQPAEIVLDGRTRIETRDLGYRRTDGMLVFVSRLDDTVNVSGLNVYPRDVEDQAIAVEDVTDAVAFRVPDSFAGERVALVYSANRIMSPAELRERLIAVLQPHQVPMHLVQVPEVPRQANGKISRREVARRFLNAEFDPRKECAS</sequence>
<feature type="domain" description="AMP-binding enzyme C-terminal" evidence="4">
    <location>
        <begin position="327"/>
        <end position="399"/>
    </location>
</feature>
<reference evidence="5 6" key="1">
    <citation type="submission" date="2019-07" db="EMBL/GenBank/DDBJ databases">
        <title>Ln-dependent methylotrophs.</title>
        <authorList>
            <person name="Tani A."/>
        </authorList>
    </citation>
    <scope>NUCLEOTIDE SEQUENCE [LARGE SCALE GENOMIC DNA]</scope>
    <source>
        <strain evidence="5 6">SM12</strain>
    </source>
</reference>
<evidence type="ECO:0000256" key="2">
    <source>
        <dbReference type="ARBA" id="ARBA00022598"/>
    </source>
</evidence>
<organism evidence="5 6">
    <name type="scientific">Rhizobium straminoryzae</name>
    <dbReference type="NCBI Taxonomy" id="1387186"/>
    <lineage>
        <taxon>Bacteria</taxon>
        <taxon>Pseudomonadati</taxon>
        <taxon>Pseudomonadota</taxon>
        <taxon>Alphaproteobacteria</taxon>
        <taxon>Hyphomicrobiales</taxon>
        <taxon>Rhizobiaceae</taxon>
        <taxon>Rhizobium/Agrobacterium group</taxon>
        <taxon>Rhizobium</taxon>
    </lineage>
</organism>
<gene>
    <name evidence="5" type="ORF">FNA46_04985</name>
</gene>
<dbReference type="EMBL" id="VJMG01000010">
    <property type="protein sequence ID" value="TRL41291.1"/>
    <property type="molecule type" value="Genomic_DNA"/>
</dbReference>
<proteinExistence type="inferred from homology"/>
<dbReference type="GO" id="GO:0006631">
    <property type="term" value="P:fatty acid metabolic process"/>
    <property type="evidence" value="ECO:0007669"/>
    <property type="project" value="TreeGrafter"/>
</dbReference>
<keyword evidence="6" id="KW-1185">Reference proteome</keyword>
<evidence type="ECO:0000313" key="6">
    <source>
        <dbReference type="Proteomes" id="UP000316801"/>
    </source>
</evidence>
<dbReference type="Pfam" id="PF13193">
    <property type="entry name" value="AMP-binding_C"/>
    <property type="match status" value="1"/>
</dbReference>
<dbReference type="GO" id="GO:0031956">
    <property type="term" value="F:medium-chain fatty acid-CoA ligase activity"/>
    <property type="evidence" value="ECO:0007669"/>
    <property type="project" value="TreeGrafter"/>
</dbReference>
<accession>A0A549TFJ9</accession>
<keyword evidence="2" id="KW-0436">Ligase</keyword>
<comment type="similarity">
    <text evidence="1">Belongs to the ATP-dependent AMP-binding enzyme family.</text>
</comment>
<dbReference type="InterPro" id="IPR045851">
    <property type="entry name" value="AMP-bd_C_sf"/>
</dbReference>
<dbReference type="PANTHER" id="PTHR43201:SF5">
    <property type="entry name" value="MEDIUM-CHAIN ACYL-COA LIGASE ACSF2, MITOCHONDRIAL"/>
    <property type="match status" value="1"/>
</dbReference>
<dbReference type="AlphaFoldDB" id="A0A549TFJ9"/>
<dbReference type="SUPFAM" id="SSF56801">
    <property type="entry name" value="Acetyl-CoA synthetase-like"/>
    <property type="match status" value="1"/>
</dbReference>
<dbReference type="RefSeq" id="WP_142881232.1">
    <property type="nucleotide sequence ID" value="NZ_VJMG01000010.1"/>
</dbReference>
<comment type="caution">
    <text evidence="5">The sequence shown here is derived from an EMBL/GenBank/DDBJ whole genome shotgun (WGS) entry which is preliminary data.</text>
</comment>
<evidence type="ECO:0000313" key="5">
    <source>
        <dbReference type="EMBL" id="TRL41291.1"/>
    </source>
</evidence>
<evidence type="ECO:0000259" key="3">
    <source>
        <dbReference type="Pfam" id="PF00501"/>
    </source>
</evidence>
<dbReference type="Gene3D" id="3.30.300.30">
    <property type="match status" value="1"/>
</dbReference>
<dbReference type="Gene3D" id="3.40.50.12780">
    <property type="entry name" value="N-terminal domain of ligase-like"/>
    <property type="match status" value="1"/>
</dbReference>
<feature type="domain" description="AMP-dependent synthetase/ligase" evidence="3">
    <location>
        <begin position="105"/>
        <end position="266"/>
    </location>
</feature>
<dbReference type="InterPro" id="IPR000873">
    <property type="entry name" value="AMP-dep_synth/lig_dom"/>
</dbReference>
<dbReference type="Pfam" id="PF00501">
    <property type="entry name" value="AMP-binding"/>
    <property type="match status" value="1"/>
</dbReference>
<protein>
    <submittedName>
        <fullName evidence="5">AMP-binding protein</fullName>
    </submittedName>
</protein>
<evidence type="ECO:0000259" key="4">
    <source>
        <dbReference type="Pfam" id="PF13193"/>
    </source>
</evidence>
<dbReference type="PANTHER" id="PTHR43201">
    <property type="entry name" value="ACYL-COA SYNTHETASE"/>
    <property type="match status" value="1"/>
</dbReference>
<dbReference type="InterPro" id="IPR025110">
    <property type="entry name" value="AMP-bd_C"/>
</dbReference>
<name>A0A549TFJ9_9HYPH</name>